<dbReference type="InterPro" id="IPR008868">
    <property type="entry name" value="TniB"/>
</dbReference>
<dbReference type="InterPro" id="IPR027417">
    <property type="entry name" value="P-loop_NTPase"/>
</dbReference>
<evidence type="ECO:0000313" key="1">
    <source>
        <dbReference type="EMBL" id="MEO2219632.1"/>
    </source>
</evidence>
<dbReference type="SUPFAM" id="SSF52540">
    <property type="entry name" value="P-loop containing nucleoside triphosphate hydrolases"/>
    <property type="match status" value="1"/>
</dbReference>
<proteinExistence type="predicted"/>
<dbReference type="Pfam" id="PF05621">
    <property type="entry name" value="TniB"/>
    <property type="match status" value="1"/>
</dbReference>
<keyword evidence="2" id="KW-1185">Reference proteome</keyword>
<protein>
    <submittedName>
        <fullName evidence="1">TniB family NTP-binding protein</fullName>
    </submittedName>
</protein>
<gene>
    <name evidence="1" type="ORF">ABGV49_21475</name>
</gene>
<organism evidence="1 2">
    <name type="scientific">Chromobacterium vaccinii</name>
    <dbReference type="NCBI Taxonomy" id="1108595"/>
    <lineage>
        <taxon>Bacteria</taxon>
        <taxon>Pseudomonadati</taxon>
        <taxon>Pseudomonadota</taxon>
        <taxon>Betaproteobacteria</taxon>
        <taxon>Neisseriales</taxon>
        <taxon>Chromobacteriaceae</taxon>
        <taxon>Chromobacterium</taxon>
    </lineage>
</organism>
<name>A0ABV0FHR3_9NEIS</name>
<dbReference type="Proteomes" id="UP001455709">
    <property type="component" value="Unassembled WGS sequence"/>
</dbReference>
<evidence type="ECO:0000313" key="2">
    <source>
        <dbReference type="Proteomes" id="UP001455709"/>
    </source>
</evidence>
<dbReference type="Gene3D" id="3.40.50.300">
    <property type="entry name" value="P-loop containing nucleotide triphosphate hydrolases"/>
    <property type="match status" value="1"/>
</dbReference>
<sequence length="322" mass="35766">MEQSSKEPRGSAVERVARLDKAIVRHTDLDHAIQGIQHAILQSSHYREAVGCMLLADGGMGKTLACKIVMAGYKGGVVVEDGMEVTKRPAFYLEAPAPATVKAVAAMMLSKLGDPRPLLGSTPHMTERLIRLLKACGTQVIFLDEFHNLLKIGKRSTSVNTEVCRWLRNIVNESGVTICLVGTPDCALIIDSDIQFSRRFKFKFHLRPLKPGTAEDKGSLQIFLEHICHEAVRRVELDHIPALGNQLESLKIYAATSGNPEFIMFLIKQALLIALQEHRNSIVIDDFARAWDLGITTTVSIARNNPFRMTKSQLSAVFRRLK</sequence>
<reference evidence="1 2" key="1">
    <citation type="submission" date="2024-05" db="EMBL/GenBank/DDBJ databases">
        <authorList>
            <person name="De Oliveira J.P."/>
            <person name="Noriler S.A."/>
            <person name="De Oliveira A.G."/>
            <person name="Sipoli D.S."/>
        </authorList>
    </citation>
    <scope>NUCLEOTIDE SEQUENCE [LARGE SCALE GENOMIC DNA]</scope>
    <source>
        <strain evidence="1 2">LABIM189</strain>
    </source>
</reference>
<dbReference type="RefSeq" id="WP_347372097.1">
    <property type="nucleotide sequence ID" value="NZ_JBDOJC010000001.1"/>
</dbReference>
<dbReference type="EMBL" id="JBDOJC010000001">
    <property type="protein sequence ID" value="MEO2219632.1"/>
    <property type="molecule type" value="Genomic_DNA"/>
</dbReference>
<accession>A0ABV0FHR3</accession>
<comment type="caution">
    <text evidence="1">The sequence shown here is derived from an EMBL/GenBank/DDBJ whole genome shotgun (WGS) entry which is preliminary data.</text>
</comment>